<reference evidence="10" key="1">
    <citation type="journal article" date="2021" name="Front. Plant Sci.">
        <title>Chromosome-Scale Genome Assembly for Chinese Sour Jujube and Insights Into Its Genome Evolution and Domestication Signature.</title>
        <authorList>
            <person name="Shen L.-Y."/>
            <person name="Luo H."/>
            <person name="Wang X.-L."/>
            <person name="Wang X.-M."/>
            <person name="Qiu X.-J."/>
            <person name="Liu H."/>
            <person name="Zhou S.-S."/>
            <person name="Jia K.-H."/>
            <person name="Nie S."/>
            <person name="Bao Y.-T."/>
            <person name="Zhang R.-G."/>
            <person name="Yun Q.-Z."/>
            <person name="Chai Y.-H."/>
            <person name="Lu J.-Y."/>
            <person name="Li Y."/>
            <person name="Zhao S.-W."/>
            <person name="Mao J.-F."/>
            <person name="Jia S.-G."/>
            <person name="Mao Y.-M."/>
        </authorList>
    </citation>
    <scope>NUCLEOTIDE SEQUENCE</scope>
    <source>
        <strain evidence="10">AT0</strain>
        <tissue evidence="10">Leaf</tissue>
    </source>
</reference>
<organism evidence="10 11">
    <name type="scientific">Ziziphus jujuba var. spinosa</name>
    <dbReference type="NCBI Taxonomy" id="714518"/>
    <lineage>
        <taxon>Eukaryota</taxon>
        <taxon>Viridiplantae</taxon>
        <taxon>Streptophyta</taxon>
        <taxon>Embryophyta</taxon>
        <taxon>Tracheophyta</taxon>
        <taxon>Spermatophyta</taxon>
        <taxon>Magnoliopsida</taxon>
        <taxon>eudicotyledons</taxon>
        <taxon>Gunneridae</taxon>
        <taxon>Pentapetalae</taxon>
        <taxon>rosids</taxon>
        <taxon>fabids</taxon>
        <taxon>Rosales</taxon>
        <taxon>Rhamnaceae</taxon>
        <taxon>Paliureae</taxon>
        <taxon>Ziziphus</taxon>
    </lineage>
</organism>
<dbReference type="GO" id="GO:0140359">
    <property type="term" value="F:ABC-type transporter activity"/>
    <property type="evidence" value="ECO:0007669"/>
    <property type="project" value="InterPro"/>
</dbReference>
<dbReference type="Pfam" id="PF00005">
    <property type="entry name" value="ABC_tran"/>
    <property type="match status" value="1"/>
</dbReference>
<evidence type="ECO:0000256" key="5">
    <source>
        <dbReference type="SAM" id="MobiDB-lite"/>
    </source>
</evidence>
<dbReference type="Pfam" id="PF08370">
    <property type="entry name" value="PDR_assoc"/>
    <property type="match status" value="1"/>
</dbReference>
<accession>A0A978UFL7</accession>
<evidence type="ECO:0000256" key="3">
    <source>
        <dbReference type="ARBA" id="ARBA00022989"/>
    </source>
</evidence>
<proteinExistence type="predicted"/>
<dbReference type="Proteomes" id="UP000813462">
    <property type="component" value="Unassembled WGS sequence"/>
</dbReference>
<dbReference type="Gene3D" id="3.40.50.300">
    <property type="entry name" value="P-loop containing nucleotide triphosphate hydrolases"/>
    <property type="match status" value="1"/>
</dbReference>
<evidence type="ECO:0008006" key="12">
    <source>
        <dbReference type="Google" id="ProtNLM"/>
    </source>
</evidence>
<comment type="subcellular location">
    <subcellularLocation>
        <location evidence="1">Membrane</location>
        <topology evidence="1">Multi-pass membrane protein</topology>
    </subcellularLocation>
</comment>
<dbReference type="PANTHER" id="PTHR48040:SF18">
    <property type="entry name" value="PLEIOTROPIC DRUG RESISTANCE PROTEIN 3-LIKE ISOFORM X1"/>
    <property type="match status" value="1"/>
</dbReference>
<dbReference type="InterPro" id="IPR003439">
    <property type="entry name" value="ABC_transporter-like_ATP-bd"/>
</dbReference>
<dbReference type="GO" id="GO:0016020">
    <property type="term" value="C:membrane"/>
    <property type="evidence" value="ECO:0007669"/>
    <property type="project" value="UniProtKB-SubCell"/>
</dbReference>
<dbReference type="GO" id="GO:0005524">
    <property type="term" value="F:ATP binding"/>
    <property type="evidence" value="ECO:0007669"/>
    <property type="project" value="InterPro"/>
</dbReference>
<evidence type="ECO:0000259" key="9">
    <source>
        <dbReference type="Pfam" id="PF08370"/>
    </source>
</evidence>
<feature type="transmembrane region" description="Helical" evidence="6">
    <location>
        <begin position="548"/>
        <end position="568"/>
    </location>
</feature>
<dbReference type="InterPro" id="IPR027417">
    <property type="entry name" value="P-loop_NTPase"/>
</dbReference>
<protein>
    <recommendedName>
        <fullName evidence="12">ABC transporter domain-containing protein</fullName>
    </recommendedName>
</protein>
<evidence type="ECO:0000259" key="8">
    <source>
        <dbReference type="Pfam" id="PF01061"/>
    </source>
</evidence>
<feature type="domain" description="ABC transporter" evidence="7">
    <location>
        <begin position="141"/>
        <end position="289"/>
    </location>
</feature>
<name>A0A978UFL7_ZIZJJ</name>
<evidence type="ECO:0000256" key="2">
    <source>
        <dbReference type="ARBA" id="ARBA00022692"/>
    </source>
</evidence>
<feature type="domain" description="Plant PDR ABC transporter associated" evidence="9">
    <location>
        <begin position="321"/>
        <end position="383"/>
    </location>
</feature>
<feature type="region of interest" description="Disordered" evidence="5">
    <location>
        <begin position="390"/>
        <end position="417"/>
    </location>
</feature>
<dbReference type="EMBL" id="JAEACU010000012">
    <property type="protein sequence ID" value="KAH7513560.1"/>
    <property type="molecule type" value="Genomic_DNA"/>
</dbReference>
<dbReference type="PANTHER" id="PTHR48040">
    <property type="entry name" value="PLEIOTROPIC DRUG RESISTANCE PROTEIN 1-LIKE ISOFORM X1"/>
    <property type="match status" value="1"/>
</dbReference>
<comment type="caution">
    <text evidence="10">The sequence shown here is derived from an EMBL/GenBank/DDBJ whole genome shotgun (WGS) entry which is preliminary data.</text>
</comment>
<sequence>MDIHGDDDADPGVEKVDQLQWAEIQRLPSLKRLRTSLFEGKRVVDVAKLGALERHLFIDKLIKHIENDNLRLLRKLRNRIDRVNVTLPSVEVRYKNLFVEAEYEVVQGKPLPTLWNSLMSMLSVFKKAIWCGSRETRMSILKDVSGIIKPSRFTLLLGPPGSGKTTFLLALAEELDKSLKASGEISYNGYKLDEFVPQKTSAYISQYDMHIAEMTVRETIDFSARCQGVGSRTGDFFVPPAISVEGQSRNLQTDYILKILGLDICGDIMVGDALRRGISGGQKKRLTTASLPPWLRWAFWVSPMSYGEIAITLNEFRAPRWQKVSKWNTTLGELILTSHGLNFDDYFFWISLGALFGMSILCDLGFVLSLTYLKPKKMSRPIISKKKLSELQGKDNGSSTSTAQSDNKSIPAASSQTTAESIKEGKGSLVLPFEPLTISFKDVQYYVDTPALILMKMGGQIIYSGMLGHHSSKLIEYFEGIPGVPRIKDNYNPATWMLEISSASAEAELGIDFANIYKESAQYRWVAVVGMYSSKAYSFAQVSIEIPYILMQTILYVAITYPIIGYSWSAYKVFWLSHARAGKLMIPNSSFDCEIQKLDAIG</sequence>
<keyword evidence="3 6" id="KW-1133">Transmembrane helix</keyword>
<dbReference type="Pfam" id="PF01061">
    <property type="entry name" value="ABC2_membrane"/>
    <property type="match status" value="1"/>
</dbReference>
<feature type="transmembrane region" description="Helical" evidence="6">
    <location>
        <begin position="346"/>
        <end position="373"/>
    </location>
</feature>
<gene>
    <name evidence="10" type="ORF">FEM48_Zijuj12G0213100</name>
</gene>
<dbReference type="InterPro" id="IPR013581">
    <property type="entry name" value="PDR_assoc"/>
</dbReference>
<dbReference type="GO" id="GO:0016887">
    <property type="term" value="F:ATP hydrolysis activity"/>
    <property type="evidence" value="ECO:0007669"/>
    <property type="project" value="InterPro"/>
</dbReference>
<evidence type="ECO:0000256" key="6">
    <source>
        <dbReference type="SAM" id="Phobius"/>
    </source>
</evidence>
<dbReference type="SUPFAM" id="SSF52540">
    <property type="entry name" value="P-loop containing nucleoside triphosphate hydrolases"/>
    <property type="match status" value="1"/>
</dbReference>
<keyword evidence="2 6" id="KW-0812">Transmembrane</keyword>
<feature type="compositionally biased region" description="Polar residues" evidence="5">
    <location>
        <begin position="395"/>
        <end position="417"/>
    </location>
</feature>
<evidence type="ECO:0000256" key="1">
    <source>
        <dbReference type="ARBA" id="ARBA00004141"/>
    </source>
</evidence>
<evidence type="ECO:0000256" key="4">
    <source>
        <dbReference type="ARBA" id="ARBA00023136"/>
    </source>
</evidence>
<feature type="domain" description="ABC-2 type transporter transmembrane" evidence="8">
    <location>
        <begin position="529"/>
        <end position="576"/>
    </location>
</feature>
<dbReference type="AlphaFoldDB" id="A0A978UFL7"/>
<dbReference type="InterPro" id="IPR013525">
    <property type="entry name" value="ABC2_TM"/>
</dbReference>
<keyword evidence="4 6" id="KW-0472">Membrane</keyword>
<evidence type="ECO:0000313" key="10">
    <source>
        <dbReference type="EMBL" id="KAH7513560.1"/>
    </source>
</evidence>
<evidence type="ECO:0000313" key="11">
    <source>
        <dbReference type="Proteomes" id="UP000813462"/>
    </source>
</evidence>
<evidence type="ECO:0000259" key="7">
    <source>
        <dbReference type="Pfam" id="PF00005"/>
    </source>
</evidence>